<feature type="transmembrane region" description="Helical" evidence="1">
    <location>
        <begin position="99"/>
        <end position="119"/>
    </location>
</feature>
<dbReference type="EMBL" id="GISG01216052">
    <property type="protein sequence ID" value="MBA4662499.1"/>
    <property type="molecule type" value="Transcribed_RNA"/>
</dbReference>
<name>A0A7C9A968_OPUST</name>
<reference evidence="2" key="1">
    <citation type="journal article" date="2013" name="J. Plant Res.">
        <title>Effect of fungi and light on seed germination of three Opuntia species from semiarid lands of central Mexico.</title>
        <authorList>
            <person name="Delgado-Sanchez P."/>
            <person name="Jimenez-Bremont J.F."/>
            <person name="Guerrero-Gonzalez Mde L."/>
            <person name="Flores J."/>
        </authorList>
    </citation>
    <scope>NUCLEOTIDE SEQUENCE</scope>
    <source>
        <tissue evidence="2">Cladode</tissue>
    </source>
</reference>
<organism evidence="2">
    <name type="scientific">Opuntia streptacantha</name>
    <name type="common">Prickly pear cactus</name>
    <name type="synonym">Opuntia cardona</name>
    <dbReference type="NCBI Taxonomy" id="393608"/>
    <lineage>
        <taxon>Eukaryota</taxon>
        <taxon>Viridiplantae</taxon>
        <taxon>Streptophyta</taxon>
        <taxon>Embryophyta</taxon>
        <taxon>Tracheophyta</taxon>
        <taxon>Spermatophyta</taxon>
        <taxon>Magnoliopsida</taxon>
        <taxon>eudicotyledons</taxon>
        <taxon>Gunneridae</taxon>
        <taxon>Pentapetalae</taxon>
        <taxon>Caryophyllales</taxon>
        <taxon>Cactineae</taxon>
        <taxon>Cactaceae</taxon>
        <taxon>Opuntioideae</taxon>
        <taxon>Opuntia</taxon>
    </lineage>
</organism>
<reference evidence="2" key="2">
    <citation type="submission" date="2020-07" db="EMBL/GenBank/DDBJ databases">
        <authorList>
            <person name="Vera ALvarez R."/>
            <person name="Arias-Moreno D.M."/>
            <person name="Jimenez-Jacinto V."/>
            <person name="Jimenez-Bremont J.F."/>
            <person name="Swaminathan K."/>
            <person name="Moose S.P."/>
            <person name="Guerrero-Gonzalez M.L."/>
            <person name="Marino-Ramirez L."/>
            <person name="Landsman D."/>
            <person name="Rodriguez-Kessler M."/>
            <person name="Delgado-Sanchez P."/>
        </authorList>
    </citation>
    <scope>NUCLEOTIDE SEQUENCE</scope>
    <source>
        <tissue evidence="2">Cladode</tissue>
    </source>
</reference>
<keyword evidence="1" id="KW-0472">Membrane</keyword>
<evidence type="ECO:0000256" key="1">
    <source>
        <dbReference type="SAM" id="Phobius"/>
    </source>
</evidence>
<feature type="transmembrane region" description="Helical" evidence="1">
    <location>
        <begin position="60"/>
        <end position="87"/>
    </location>
</feature>
<sequence>MSNNSTFLLPRLLMYVFRKPTYEFSSLIIDCFSSLSRLLTSGGFLASSSLISRSNSLINLLHSLIFPVSSSSCLLCLLGSLILSSFWKPLARARKLSRISPWICSIWGFIGKSVAIFAGTQNSRPTKLPNKKSRNPNCNAASALPTQECV</sequence>
<keyword evidence="1" id="KW-1133">Transmembrane helix</keyword>
<dbReference type="AlphaFoldDB" id="A0A7C9A968"/>
<keyword evidence="1" id="KW-0812">Transmembrane</keyword>
<protein>
    <submittedName>
        <fullName evidence="2">Uncharacterized protein</fullName>
    </submittedName>
</protein>
<proteinExistence type="predicted"/>
<evidence type="ECO:0000313" key="2">
    <source>
        <dbReference type="EMBL" id="MBA4662499.1"/>
    </source>
</evidence>
<accession>A0A7C9A968</accession>